<dbReference type="Pfam" id="PF13173">
    <property type="entry name" value="AAA_14"/>
    <property type="match status" value="1"/>
</dbReference>
<feature type="domain" description="AAA+ ATPase" evidence="1">
    <location>
        <begin position="22"/>
        <end position="144"/>
    </location>
</feature>
<evidence type="ECO:0000313" key="2">
    <source>
        <dbReference type="EMBL" id="MBB6481856.1"/>
    </source>
</evidence>
<dbReference type="PANTHER" id="PTHR33295">
    <property type="entry name" value="ATPASE"/>
    <property type="match status" value="1"/>
</dbReference>
<reference evidence="2 3" key="1">
    <citation type="submission" date="2020-08" db="EMBL/GenBank/DDBJ databases">
        <title>Genomic Encyclopedia of Type Strains, Phase IV (KMG-IV): sequencing the most valuable type-strain genomes for metagenomic binning, comparative biology and taxonomic classification.</title>
        <authorList>
            <person name="Goeker M."/>
        </authorList>
    </citation>
    <scope>NUCLEOTIDE SEQUENCE [LARGE SCALE GENOMIC DNA]</scope>
    <source>
        <strain evidence="2 3">DSM 2461</strain>
    </source>
</reference>
<dbReference type="InterPro" id="IPR041682">
    <property type="entry name" value="AAA_14"/>
</dbReference>
<dbReference type="RefSeq" id="WP_184748092.1">
    <property type="nucleotide sequence ID" value="NZ_JACHGJ010000008.1"/>
</dbReference>
<gene>
    <name evidence="2" type="ORF">HNR50_003537</name>
</gene>
<dbReference type="InterPro" id="IPR003593">
    <property type="entry name" value="AAA+_ATPase"/>
</dbReference>
<dbReference type="InterPro" id="IPR027417">
    <property type="entry name" value="P-loop_NTPase"/>
</dbReference>
<dbReference type="InterPro" id="IPR025420">
    <property type="entry name" value="DUF4143"/>
</dbReference>
<dbReference type="AlphaFoldDB" id="A0A841RE07"/>
<dbReference type="SMART" id="SM00382">
    <property type="entry name" value="AAA"/>
    <property type="match status" value="1"/>
</dbReference>
<organism evidence="2 3">
    <name type="scientific">Spirochaeta isovalerica</name>
    <dbReference type="NCBI Taxonomy" id="150"/>
    <lineage>
        <taxon>Bacteria</taxon>
        <taxon>Pseudomonadati</taxon>
        <taxon>Spirochaetota</taxon>
        <taxon>Spirochaetia</taxon>
        <taxon>Spirochaetales</taxon>
        <taxon>Spirochaetaceae</taxon>
        <taxon>Spirochaeta</taxon>
    </lineage>
</organism>
<dbReference type="SUPFAM" id="SSF52540">
    <property type="entry name" value="P-loop containing nucleoside triphosphate hydrolases"/>
    <property type="match status" value="1"/>
</dbReference>
<dbReference type="EMBL" id="JACHGJ010000008">
    <property type="protein sequence ID" value="MBB6481856.1"/>
    <property type="molecule type" value="Genomic_DNA"/>
</dbReference>
<dbReference type="PANTHER" id="PTHR33295:SF7">
    <property type="entry name" value="ATPASE"/>
    <property type="match status" value="1"/>
</dbReference>
<name>A0A841RE07_9SPIO</name>
<dbReference type="Proteomes" id="UP000587760">
    <property type="component" value="Unassembled WGS sequence"/>
</dbReference>
<dbReference type="Gene3D" id="3.40.50.300">
    <property type="entry name" value="P-loop containing nucleotide triphosphate hydrolases"/>
    <property type="match status" value="1"/>
</dbReference>
<comment type="caution">
    <text evidence="2">The sequence shown here is derived from an EMBL/GenBank/DDBJ whole genome shotgun (WGS) entry which is preliminary data.</text>
</comment>
<sequence>MSTHLHRKCLQYFDEWFKRGRKRKPLLIRGARQIGKTTAVRIFAEQSGLELIELNMEKAWSFTSLVASNNPRKLIEAIEFELNRDISPDNSLLFFDEIQAVPQLLGLLRYFYEEIPELAVIATGSLLEFTLAQPDFSLPVGRIELYYMGPFSFEEFISVLDHKRALEFLNKYSLDEAVPDVVHEQLNKLVRLYTIIGGMPEAIAAYRESGSLRDVERIKSSIIETFILDFNKYKGKTDTVLLRKVFESLPAQLGKKVIYSHIIPNVRANEVSSAIEQLSLAKVLTLVFHSSANGIPLAAEKNERYYKPLHLDIGLCLTQLGLNPVETENAEDLNFVNRGTLAEQFIGQQLYHQFPSYREPELFYWTRESRGASAEVDYLITDGHGGIIPIEVKSGRTGSLRSLQTITKEKGLSLAIRFNSDKPSVFNENRITPKGDVKYRLLSLPHYLVQQVDRLLQ</sequence>
<keyword evidence="3" id="KW-1185">Reference proteome</keyword>
<proteinExistence type="predicted"/>
<evidence type="ECO:0000259" key="1">
    <source>
        <dbReference type="SMART" id="SM00382"/>
    </source>
</evidence>
<dbReference type="Pfam" id="PF13635">
    <property type="entry name" value="DUF4143"/>
    <property type="match status" value="1"/>
</dbReference>
<accession>A0A841RE07</accession>
<evidence type="ECO:0000313" key="3">
    <source>
        <dbReference type="Proteomes" id="UP000587760"/>
    </source>
</evidence>
<protein>
    <recommendedName>
        <fullName evidence="1">AAA+ ATPase domain-containing protein</fullName>
    </recommendedName>
</protein>